<evidence type="ECO:0000313" key="1">
    <source>
        <dbReference type="EMBL" id="PAV04087.1"/>
    </source>
</evidence>
<evidence type="ECO:0000313" key="2">
    <source>
        <dbReference type="Proteomes" id="UP000217784"/>
    </source>
</evidence>
<dbReference type="AlphaFoldDB" id="A0A2A2H404"/>
<gene>
    <name evidence="1" type="ORF">ASJ80_03475</name>
</gene>
<keyword evidence="2" id="KW-1185">Reference proteome</keyword>
<dbReference type="Proteomes" id="UP000217784">
    <property type="component" value="Unassembled WGS sequence"/>
</dbReference>
<dbReference type="EMBL" id="LMVM01000033">
    <property type="protein sequence ID" value="PAV04087.1"/>
    <property type="molecule type" value="Genomic_DNA"/>
</dbReference>
<organism evidence="1 2">
    <name type="scientific">Methanobacterium bryantii</name>
    <dbReference type="NCBI Taxonomy" id="2161"/>
    <lineage>
        <taxon>Archaea</taxon>
        <taxon>Methanobacteriati</taxon>
        <taxon>Methanobacteriota</taxon>
        <taxon>Methanomada group</taxon>
        <taxon>Methanobacteria</taxon>
        <taxon>Methanobacteriales</taxon>
        <taxon>Methanobacteriaceae</taxon>
        <taxon>Methanobacterium</taxon>
    </lineage>
</organism>
<comment type="caution">
    <text evidence="1">The sequence shown here is derived from an EMBL/GenBank/DDBJ whole genome shotgun (WGS) entry which is preliminary data.</text>
</comment>
<dbReference type="RefSeq" id="WP_069585407.1">
    <property type="nucleotide sequence ID" value="NZ_LMVM01000033.1"/>
</dbReference>
<accession>A0A2A2H404</accession>
<protein>
    <submittedName>
        <fullName evidence="1">Uncharacterized protein</fullName>
    </submittedName>
</protein>
<name>A0A2A2H404_METBR</name>
<sequence length="103" mass="12280">MFSDDLNEIFELEANARAKRNDLINRIRKKLDGFRSKFRIINEIKIGLFEDDKGKFIKLSFFTGRGFSINNQFMEELTEIMETGSYNQIFVDTDKLEIDFFYK</sequence>
<reference evidence="1 2" key="1">
    <citation type="journal article" date="2017" name="BMC Genomics">
        <title>Genomic analysis of methanogenic archaea reveals a shift towards energy conservation.</title>
        <authorList>
            <person name="Gilmore S.P."/>
            <person name="Henske J.K."/>
            <person name="Sexton J.A."/>
            <person name="Solomon K.V."/>
            <person name="Seppala S."/>
            <person name="Yoo J.I."/>
            <person name="Huyett L.M."/>
            <person name="Pressman A."/>
            <person name="Cogan J.Z."/>
            <person name="Kivenson V."/>
            <person name="Peng X."/>
            <person name="Tan Y."/>
            <person name="Valentine D.L."/>
            <person name="O'Malley M.A."/>
        </authorList>
    </citation>
    <scope>NUCLEOTIDE SEQUENCE [LARGE SCALE GENOMIC DNA]</scope>
    <source>
        <strain evidence="1 2">M.o.H.</strain>
    </source>
</reference>
<dbReference type="OrthoDB" id="372995at2157"/>
<proteinExistence type="predicted"/>